<dbReference type="Gene3D" id="6.10.340.10">
    <property type="match status" value="1"/>
</dbReference>
<evidence type="ECO:0000256" key="3">
    <source>
        <dbReference type="ARBA" id="ARBA00023136"/>
    </source>
</evidence>
<keyword evidence="8" id="KW-0812">Transmembrane</keyword>
<evidence type="ECO:0000256" key="7">
    <source>
        <dbReference type="SAM" id="MobiDB-lite"/>
    </source>
</evidence>
<dbReference type="SMART" id="SM00283">
    <property type="entry name" value="MA"/>
    <property type="match status" value="1"/>
</dbReference>
<organism evidence="11 12">
    <name type="scientific">Gottfriedia solisilvae</name>
    <dbReference type="NCBI Taxonomy" id="1516104"/>
    <lineage>
        <taxon>Bacteria</taxon>
        <taxon>Bacillati</taxon>
        <taxon>Bacillota</taxon>
        <taxon>Bacilli</taxon>
        <taxon>Bacillales</taxon>
        <taxon>Bacillaceae</taxon>
        <taxon>Gottfriedia</taxon>
    </lineage>
</organism>
<feature type="domain" description="Methyl-accepting transducer" evidence="9">
    <location>
        <begin position="280"/>
        <end position="537"/>
    </location>
</feature>
<feature type="domain" description="HAMP" evidence="10">
    <location>
        <begin position="208"/>
        <end position="261"/>
    </location>
</feature>
<dbReference type="SUPFAM" id="SSF58104">
    <property type="entry name" value="Methyl-accepting chemotaxis protein (MCP) signaling domain"/>
    <property type="match status" value="1"/>
</dbReference>
<comment type="similarity">
    <text evidence="5">Belongs to the methyl-accepting chemotaxis (MCP) protein family.</text>
</comment>
<dbReference type="Pfam" id="PF00015">
    <property type="entry name" value="MCPsignal"/>
    <property type="match status" value="1"/>
</dbReference>
<dbReference type="Gene3D" id="1.10.287.950">
    <property type="entry name" value="Methyl-accepting chemotaxis protein"/>
    <property type="match status" value="1"/>
</dbReference>
<keyword evidence="4 6" id="KW-0807">Transducer</keyword>
<dbReference type="Proteomes" id="UP000626244">
    <property type="component" value="Unassembled WGS sequence"/>
</dbReference>
<evidence type="ECO:0000313" key="11">
    <source>
        <dbReference type="EMBL" id="GGI12421.1"/>
    </source>
</evidence>
<dbReference type="GO" id="GO:0005886">
    <property type="term" value="C:plasma membrane"/>
    <property type="evidence" value="ECO:0007669"/>
    <property type="project" value="UniProtKB-SubCell"/>
</dbReference>
<dbReference type="InterPro" id="IPR004089">
    <property type="entry name" value="MCPsignal_dom"/>
</dbReference>
<dbReference type="OrthoDB" id="9804712at2"/>
<dbReference type="PROSITE" id="PS50885">
    <property type="entry name" value="HAMP"/>
    <property type="match status" value="1"/>
</dbReference>
<evidence type="ECO:0000256" key="5">
    <source>
        <dbReference type="ARBA" id="ARBA00029447"/>
    </source>
</evidence>
<feature type="transmembrane region" description="Helical" evidence="8">
    <location>
        <begin position="187"/>
        <end position="206"/>
    </location>
</feature>
<dbReference type="AlphaFoldDB" id="A0A8J3EXN3"/>
<feature type="compositionally biased region" description="Basic and acidic residues" evidence="7">
    <location>
        <begin position="650"/>
        <end position="665"/>
    </location>
</feature>
<dbReference type="GO" id="GO:0007165">
    <property type="term" value="P:signal transduction"/>
    <property type="evidence" value="ECO:0007669"/>
    <property type="project" value="UniProtKB-KW"/>
</dbReference>
<comment type="subcellular location">
    <subcellularLocation>
        <location evidence="1">Cell membrane</location>
    </subcellularLocation>
</comment>
<keyword evidence="8" id="KW-1133">Transmembrane helix</keyword>
<name>A0A8J3EXN3_9BACI</name>
<evidence type="ECO:0000256" key="1">
    <source>
        <dbReference type="ARBA" id="ARBA00004236"/>
    </source>
</evidence>
<dbReference type="PROSITE" id="PS50111">
    <property type="entry name" value="CHEMOTAXIS_TRANSDUC_2"/>
    <property type="match status" value="1"/>
</dbReference>
<gene>
    <name evidence="11" type="primary">yvaQ</name>
    <name evidence="11" type="ORF">GCM10007380_12830</name>
</gene>
<dbReference type="EMBL" id="BMHB01000001">
    <property type="protein sequence ID" value="GGI12421.1"/>
    <property type="molecule type" value="Genomic_DNA"/>
</dbReference>
<evidence type="ECO:0000313" key="12">
    <source>
        <dbReference type="Proteomes" id="UP000626244"/>
    </source>
</evidence>
<keyword evidence="12" id="KW-1185">Reference proteome</keyword>
<dbReference type="PANTHER" id="PTHR32089:SF112">
    <property type="entry name" value="LYSOZYME-LIKE PROTEIN-RELATED"/>
    <property type="match status" value="1"/>
</dbReference>
<evidence type="ECO:0000256" key="2">
    <source>
        <dbReference type="ARBA" id="ARBA00022475"/>
    </source>
</evidence>
<dbReference type="InterPro" id="IPR003660">
    <property type="entry name" value="HAMP_dom"/>
</dbReference>
<comment type="caution">
    <text evidence="11">The sequence shown here is derived from an EMBL/GenBank/DDBJ whole genome shotgun (WGS) entry which is preliminary data.</text>
</comment>
<keyword evidence="2" id="KW-1003">Cell membrane</keyword>
<dbReference type="PANTHER" id="PTHR32089">
    <property type="entry name" value="METHYL-ACCEPTING CHEMOTAXIS PROTEIN MCPB"/>
    <property type="match status" value="1"/>
</dbReference>
<dbReference type="RefSeq" id="WP_087999488.1">
    <property type="nucleotide sequence ID" value="NZ_BMHB01000001.1"/>
</dbReference>
<evidence type="ECO:0000256" key="8">
    <source>
        <dbReference type="SAM" id="Phobius"/>
    </source>
</evidence>
<protein>
    <submittedName>
        <fullName evidence="11">Putative sensory transducer protein YvaQ</fullName>
    </submittedName>
</protein>
<feature type="transmembrane region" description="Helical" evidence="8">
    <location>
        <begin position="12"/>
        <end position="35"/>
    </location>
</feature>
<feature type="region of interest" description="Disordered" evidence="7">
    <location>
        <begin position="634"/>
        <end position="665"/>
    </location>
</feature>
<evidence type="ECO:0000256" key="4">
    <source>
        <dbReference type="ARBA" id="ARBA00023224"/>
    </source>
</evidence>
<accession>A0A8J3EXN3</accession>
<keyword evidence="3 8" id="KW-0472">Membrane</keyword>
<proteinExistence type="inferred from homology"/>
<evidence type="ECO:0000259" key="9">
    <source>
        <dbReference type="PROSITE" id="PS50111"/>
    </source>
</evidence>
<sequence>MIRFKNIRISGKYGIVTIGTISVFVVSSALTFGLLNSIHTEYKNANQINQQALMAEKLSSTFYKKYVALSAYATFKDQASLDSYRAIDEAFLKSIKKATKTIDDKEIKKSIGDVVEYNTLMNDILEKKIVPAANERDDSYVKLLVQQAYGTQKYIDGISSKIINILEKKNSKVDDKVQGAIKTVKSVLVLAVLISALLSSIALYVANRLINGKMNKVLHSINEISEGNLAVENEVFEGKDEIALLSSATNKVKENLLRIVKQMNNVSTEMNERSNELTQSASDVQKGSQQIAATMQELATGSGIQAESSNQMAEMMSDFNDKMSVAGQAGETLKVASNEVQDRTSLGYKQMNESLQQMTIIHDVVKGSVENVEQLVSHAKSISKVIKVIRDIADQTNLLALNASIEAARAGEAGRGFAVVAEEVRRLAEGVKLSVQDITSIVQSIQTEATTMATSLNAGFKEVEKGTQSIEATGETFNGINSRVENMNLEIQEIATTLFTMQDGSMELMKFIEQVAAVTEESVAGVQQTAASVEEQSATMDDVASSAVLLTELAGQLDQVISQFIIDDSVEKVSVGFVSEQFIDQNEIIEPAKNNIVETTEFQNENTDELVKEEMILEDDNAEVENMILEEEFEVEEEDAVESSAVESIEELKNEEVDVEELTKK</sequence>
<reference evidence="12" key="1">
    <citation type="journal article" date="2019" name="Int. J. Syst. Evol. Microbiol.">
        <title>The Global Catalogue of Microorganisms (GCM) 10K type strain sequencing project: providing services to taxonomists for standard genome sequencing and annotation.</title>
        <authorList>
            <consortium name="The Broad Institute Genomics Platform"/>
            <consortium name="The Broad Institute Genome Sequencing Center for Infectious Disease"/>
            <person name="Wu L."/>
            <person name="Ma J."/>
        </authorList>
    </citation>
    <scope>NUCLEOTIDE SEQUENCE [LARGE SCALE GENOMIC DNA]</scope>
    <source>
        <strain evidence="12">CGMCC 1.14993</strain>
    </source>
</reference>
<evidence type="ECO:0000259" key="10">
    <source>
        <dbReference type="PROSITE" id="PS50885"/>
    </source>
</evidence>
<evidence type="ECO:0000256" key="6">
    <source>
        <dbReference type="PROSITE-ProRule" id="PRU00284"/>
    </source>
</evidence>